<sequence>MKPTLKRCTKEIKKKIGLVLDFDNKGRHKIFIFLGFKLKNKDEYIIRRYGRFARTSREIKRCIEKAGWFWYNAKIKNWGYTAFCHLESDNIEEAFILDKELKPPKKFSHLKNKDE</sequence>
<dbReference type="AlphaFoldDB" id="X0TDZ6"/>
<gene>
    <name evidence="1" type="ORF">S01H1_17707</name>
</gene>
<organism evidence="1">
    <name type="scientific">marine sediment metagenome</name>
    <dbReference type="NCBI Taxonomy" id="412755"/>
    <lineage>
        <taxon>unclassified sequences</taxon>
        <taxon>metagenomes</taxon>
        <taxon>ecological metagenomes</taxon>
    </lineage>
</organism>
<comment type="caution">
    <text evidence="1">The sequence shown here is derived from an EMBL/GenBank/DDBJ whole genome shotgun (WGS) entry which is preliminary data.</text>
</comment>
<proteinExistence type="predicted"/>
<evidence type="ECO:0000313" key="1">
    <source>
        <dbReference type="EMBL" id="GAF74285.1"/>
    </source>
</evidence>
<name>X0TDZ6_9ZZZZ</name>
<accession>X0TDZ6</accession>
<reference evidence="1" key="1">
    <citation type="journal article" date="2014" name="Front. Microbiol.">
        <title>High frequency of phylogenetically diverse reductive dehalogenase-homologous genes in deep subseafloor sedimentary metagenomes.</title>
        <authorList>
            <person name="Kawai M."/>
            <person name="Futagami T."/>
            <person name="Toyoda A."/>
            <person name="Takaki Y."/>
            <person name="Nishi S."/>
            <person name="Hori S."/>
            <person name="Arai W."/>
            <person name="Tsubouchi T."/>
            <person name="Morono Y."/>
            <person name="Uchiyama I."/>
            <person name="Ito T."/>
            <person name="Fujiyama A."/>
            <person name="Inagaki F."/>
            <person name="Takami H."/>
        </authorList>
    </citation>
    <scope>NUCLEOTIDE SEQUENCE</scope>
    <source>
        <strain evidence="1">Expedition CK06-06</strain>
    </source>
</reference>
<dbReference type="EMBL" id="BARS01009412">
    <property type="protein sequence ID" value="GAF74285.1"/>
    <property type="molecule type" value="Genomic_DNA"/>
</dbReference>
<protein>
    <submittedName>
        <fullName evidence="1">Uncharacterized protein</fullName>
    </submittedName>
</protein>